<keyword evidence="6" id="KW-0067">ATP-binding</keyword>
<evidence type="ECO:0000256" key="2">
    <source>
        <dbReference type="ARBA" id="ARBA00022448"/>
    </source>
</evidence>
<feature type="domain" description="ABC transmembrane type-1" evidence="13">
    <location>
        <begin position="1013"/>
        <end position="1292"/>
    </location>
</feature>
<dbReference type="Gene3D" id="1.20.1560.10">
    <property type="entry name" value="ABC transporter type 1, transmembrane domain"/>
    <property type="match status" value="2"/>
</dbReference>
<evidence type="ECO:0000259" key="12">
    <source>
        <dbReference type="PROSITE" id="PS50893"/>
    </source>
</evidence>
<keyword evidence="3 11" id="KW-0812">Transmembrane</keyword>
<feature type="transmembrane region" description="Helical" evidence="11">
    <location>
        <begin position="83"/>
        <end position="107"/>
    </location>
</feature>
<feature type="transmembrane region" description="Helical" evidence="11">
    <location>
        <begin position="324"/>
        <end position="350"/>
    </location>
</feature>
<dbReference type="SMART" id="SM00382">
    <property type="entry name" value="AAA"/>
    <property type="match status" value="2"/>
</dbReference>
<dbReference type="GO" id="GO:0005524">
    <property type="term" value="F:ATP binding"/>
    <property type="evidence" value="ECO:0007669"/>
    <property type="project" value="UniProtKB-KW"/>
</dbReference>
<feature type="transmembrane region" description="Helical" evidence="11">
    <location>
        <begin position="1263"/>
        <end position="1284"/>
    </location>
</feature>
<dbReference type="SUPFAM" id="SSF52540">
    <property type="entry name" value="P-loop containing nucleoside triphosphate hydrolases"/>
    <property type="match status" value="2"/>
</dbReference>
<evidence type="ECO:0000256" key="8">
    <source>
        <dbReference type="ARBA" id="ARBA00023136"/>
    </source>
</evidence>
<feature type="transmembrane region" description="Helical" evidence="11">
    <location>
        <begin position="1238"/>
        <end position="1257"/>
    </location>
</feature>
<dbReference type="FunFam" id="3.40.50.300:FF:001354">
    <property type="entry name" value="ATP-binding cassette (ABC) transporter, putative"/>
    <property type="match status" value="1"/>
</dbReference>
<dbReference type="Gene3D" id="3.40.50.300">
    <property type="entry name" value="P-loop containing nucleotide triphosphate hydrolases"/>
    <property type="match status" value="2"/>
</dbReference>
<dbReference type="InterPro" id="IPR050173">
    <property type="entry name" value="ABC_transporter_C-like"/>
</dbReference>
<keyword evidence="8 11" id="KW-0472">Membrane</keyword>
<evidence type="ECO:0000313" key="15">
    <source>
        <dbReference type="Proteomes" id="UP000383932"/>
    </source>
</evidence>
<dbReference type="InterPro" id="IPR027417">
    <property type="entry name" value="P-loop_NTPase"/>
</dbReference>
<feature type="transmembrane region" description="Helical" evidence="11">
    <location>
        <begin position="1049"/>
        <end position="1072"/>
    </location>
</feature>
<comment type="caution">
    <text evidence="14">The sequence shown here is derived from an EMBL/GenBank/DDBJ whole genome shotgun (WGS) entry which is preliminary data.</text>
</comment>
<dbReference type="SUPFAM" id="SSF90123">
    <property type="entry name" value="ABC transporter transmembrane region"/>
    <property type="match status" value="2"/>
</dbReference>
<dbReference type="Pfam" id="PF00664">
    <property type="entry name" value="ABC_membrane"/>
    <property type="match status" value="2"/>
</dbReference>
<gene>
    <name evidence="14" type="ORF">CTheo_5774</name>
</gene>
<evidence type="ECO:0000256" key="6">
    <source>
        <dbReference type="ARBA" id="ARBA00022840"/>
    </source>
</evidence>
<feature type="domain" description="ABC transporter" evidence="12">
    <location>
        <begin position="675"/>
        <end position="921"/>
    </location>
</feature>
<proteinExistence type="predicted"/>
<feature type="transmembrane region" description="Helical" evidence="11">
    <location>
        <begin position="1009"/>
        <end position="1028"/>
    </location>
</feature>
<evidence type="ECO:0000256" key="5">
    <source>
        <dbReference type="ARBA" id="ARBA00022741"/>
    </source>
</evidence>
<dbReference type="PANTHER" id="PTHR24223">
    <property type="entry name" value="ATP-BINDING CASSETTE SUB-FAMILY C"/>
    <property type="match status" value="1"/>
</dbReference>
<evidence type="ECO:0000256" key="3">
    <source>
        <dbReference type="ARBA" id="ARBA00022692"/>
    </source>
</evidence>
<evidence type="ECO:0000259" key="13">
    <source>
        <dbReference type="PROSITE" id="PS50929"/>
    </source>
</evidence>
<dbReference type="PROSITE" id="PS00211">
    <property type="entry name" value="ABC_TRANSPORTER_1"/>
    <property type="match status" value="2"/>
</dbReference>
<evidence type="ECO:0000256" key="1">
    <source>
        <dbReference type="ARBA" id="ARBA00004141"/>
    </source>
</evidence>
<evidence type="ECO:0000256" key="4">
    <source>
        <dbReference type="ARBA" id="ARBA00022737"/>
    </source>
</evidence>
<accession>A0A5N5QGB6</accession>
<feature type="domain" description="ABC transporter" evidence="12">
    <location>
        <begin position="1328"/>
        <end position="1572"/>
    </location>
</feature>
<dbReference type="CDD" id="cd03244">
    <property type="entry name" value="ABCC_MRP_domain2"/>
    <property type="match status" value="1"/>
</dbReference>
<dbReference type="InterPro" id="IPR036640">
    <property type="entry name" value="ABC1_TM_sf"/>
</dbReference>
<keyword evidence="4" id="KW-0677">Repeat</keyword>
<dbReference type="PROSITE" id="PS50893">
    <property type="entry name" value="ABC_TRANSPORTER_2"/>
    <property type="match status" value="2"/>
</dbReference>
<keyword evidence="9" id="KW-0325">Glycoprotein</keyword>
<dbReference type="GO" id="GO:0016887">
    <property type="term" value="F:ATP hydrolysis activity"/>
    <property type="evidence" value="ECO:0007669"/>
    <property type="project" value="InterPro"/>
</dbReference>
<dbReference type="PANTHER" id="PTHR24223:SF353">
    <property type="entry name" value="ABC TRANSPORTER ATP-BINDING PROTEIN_PERMEASE VMR1-RELATED"/>
    <property type="match status" value="1"/>
</dbReference>
<feature type="compositionally biased region" description="Polar residues" evidence="10">
    <location>
        <begin position="381"/>
        <end position="404"/>
    </location>
</feature>
<dbReference type="OrthoDB" id="6500128at2759"/>
<feature type="compositionally biased region" description="Polar residues" evidence="10">
    <location>
        <begin position="955"/>
        <end position="972"/>
    </location>
</feature>
<sequence>MPVSYSLVASAAVDICALSSVVIFIFSRPKRLKLPTIETYEREELPGGEDRKDPFDIASCDDLIDGYPLEEEKFWSQLKAKKLGQIVAISLALAVASFFIYLLVLSVCSLHSRDVSSHWPLTVHCSALSALSLTALFIAKVLPHTPRLSTQSQGPTAEENIMEWFVLSLLFATAVISSTTNRAPPVYFPPERVYLLKSLGSLAPGAQANVVGEIQASVASTLLFNYVTPMVMMGYHATSMEIRDLPVLNATMRAPHIYTRMRSIMKRVKLTPRWRGKHGAMFLLQILLSSSSAMLYYAPAWFLQQLVYFLEITRGPNPQNIDPAWGWIYCGGLLLSGALVDLITGQLWSLSTTTLQLRMKMQLNTTLFTKTLVRKDVASVGSSTSNAPTRPSTPIANEGDTSNSDGKEGPVEEDFSSKAQVHTLMTTDVDRVSEFSWHFFSLVDAPIEIIIGTLFLYKLLGVSCFFGLAVTCLFLPINHFASKVVIDAQDNLMKSRDERVALMNEILGAMRMLKFMAWERSFETRVMKIRAKELAYQKQNYLIEACNQIMLPTNNCLITYVGLIRHSLTPFGTAPQIVTLVSFFHFAVIRQQPLTPSIAFTSLTVFNEMRFALNTLPETFINILQSLVSLRRIEKYMAAVEISDIRSIQDTQLENTIKLVSATISWPQNRFGGPSSAPSVAPTPKARFTISDLSLEFPEGELSLICGKLGSGKTLLLLALLGEADILAGQLISPRSPPDALATLSQEANLTSSNWAVRGICAYVPQTAWLQNDSIKNNILFGLPFDDERYQQTIEACALVADLDIIEDGDEAEIGERGVNLSGGQKARVSLARAVYSRASILLLDDVLSAVDAHTASHLFENCLQGPLMKGRTIILVSHHVQLVTPGASYVVALDNGRVLFTGPQPEFISSSIIHRISHSTDVGTTETPAVETIEKVAENATSLSDDGVSDKESNATTPVKSATADNTLAGPTTVKNRTPRKLIEDEARAVGRVKWEIWQTYFKACGSYMFWAILSIVIVGGAFTPVLENGWLRYWSSKSGEENAKGPLWYLSIYAAVTVFGIIVQTLRWFVLYDGSIRASTTLYKRLLEAVLFANIRFHDTISKGRLLNRFGKDFEGLDSSIADNLGRTIMYALSVLVTFATVTYVGGIRFFALACIMAFFYYNVSKVYGQTSRDMRRLDSVTRSPLYSIYGETIAGVTVIRAFGASSVFLREMLRCVDTNACPYFGMWSVNRWLSVRFNLLSALIVAITAAVMLIDKNVEASFAGFALMFASTITSDLLFMVRRFVGLEQSMVALERINEFSTIAQEAPEFIEPRPRASWPEKGDISVENLTVRYAPTLPNVLHDLTFDIKAKSKIGVLGRTGSGKSTLALSFFRFVEAAEGRIVIDGIDISKLGLTDLRSRLTIIPQDPTILSGTLRSTLDVFDEYDDHEIFEALHRVHLLPSADEPEINIGENVNVFRDLDSPVSEGGENFSAGEKQLLCMARAILKRAKILFCDEATASVDYVTDELISQTIRKEFADSTIITIAHRLRTIIDYDKVIVMDQGRIAEYDEPSVLLANPSSKFYGLCKATGPKEFSVLKRMAEEATRARQEL</sequence>
<dbReference type="FunFam" id="3.40.50.300:FF:000825">
    <property type="entry name" value="ABC bile acid transporter"/>
    <property type="match status" value="1"/>
</dbReference>
<dbReference type="FunFam" id="1.20.1560.10:FF:000013">
    <property type="entry name" value="ABC transporter C family member 2"/>
    <property type="match status" value="1"/>
</dbReference>
<dbReference type="InterPro" id="IPR011527">
    <property type="entry name" value="ABC1_TM_dom"/>
</dbReference>
<dbReference type="GO" id="GO:0000329">
    <property type="term" value="C:fungal-type vacuole membrane"/>
    <property type="evidence" value="ECO:0007669"/>
    <property type="project" value="TreeGrafter"/>
</dbReference>
<protein>
    <submittedName>
        <fullName evidence="14">ATP-dependent bile acid permease</fullName>
    </submittedName>
</protein>
<dbReference type="EMBL" id="SSOP01000145">
    <property type="protein sequence ID" value="KAB5590780.1"/>
    <property type="molecule type" value="Genomic_DNA"/>
</dbReference>
<feature type="domain" description="ABC transmembrane type-1" evidence="13">
    <location>
        <begin position="286"/>
        <end position="625"/>
    </location>
</feature>
<dbReference type="Pfam" id="PF00005">
    <property type="entry name" value="ABC_tran"/>
    <property type="match status" value="2"/>
</dbReference>
<dbReference type="Proteomes" id="UP000383932">
    <property type="component" value="Unassembled WGS sequence"/>
</dbReference>
<reference evidence="14 15" key="1">
    <citation type="journal article" date="2019" name="Fungal Biol. Biotechnol.">
        <title>Draft genome sequence of fastidious pathogen Ceratobasidium theobromae, which causes vascular-streak dieback in Theobroma cacao.</title>
        <authorList>
            <person name="Ali S.S."/>
            <person name="Asman A."/>
            <person name="Shao J."/>
            <person name="Firmansyah A.P."/>
            <person name="Susilo A.W."/>
            <person name="Rosmana A."/>
            <person name="McMahon P."/>
            <person name="Junaid M."/>
            <person name="Guest D."/>
            <person name="Kheng T.Y."/>
            <person name="Meinhardt L.W."/>
            <person name="Bailey B.A."/>
        </authorList>
    </citation>
    <scope>NUCLEOTIDE SEQUENCE [LARGE SCALE GENOMIC DNA]</scope>
    <source>
        <strain evidence="14 15">CT2</strain>
    </source>
</reference>
<dbReference type="CDD" id="cd18604">
    <property type="entry name" value="ABC_6TM_VMR1_D2_like"/>
    <property type="match status" value="1"/>
</dbReference>
<evidence type="ECO:0000256" key="9">
    <source>
        <dbReference type="ARBA" id="ARBA00023180"/>
    </source>
</evidence>
<organism evidence="14 15">
    <name type="scientific">Ceratobasidium theobromae</name>
    <dbReference type="NCBI Taxonomy" id="1582974"/>
    <lineage>
        <taxon>Eukaryota</taxon>
        <taxon>Fungi</taxon>
        <taxon>Dikarya</taxon>
        <taxon>Basidiomycota</taxon>
        <taxon>Agaricomycotina</taxon>
        <taxon>Agaricomycetes</taxon>
        <taxon>Cantharellales</taxon>
        <taxon>Ceratobasidiaceae</taxon>
        <taxon>Ceratobasidium</taxon>
    </lineage>
</organism>
<dbReference type="InterPro" id="IPR003593">
    <property type="entry name" value="AAA+_ATPase"/>
</dbReference>
<comment type="subcellular location">
    <subcellularLocation>
        <location evidence="1">Membrane</location>
        <topology evidence="1">Multi-pass membrane protein</topology>
    </subcellularLocation>
</comment>
<keyword evidence="7 11" id="KW-1133">Transmembrane helix</keyword>
<dbReference type="CDD" id="cd03250">
    <property type="entry name" value="ABCC_MRP_domain1"/>
    <property type="match status" value="1"/>
</dbReference>
<feature type="transmembrane region" description="Helical" evidence="11">
    <location>
        <begin position="1131"/>
        <end position="1164"/>
    </location>
</feature>
<dbReference type="PROSITE" id="PS50929">
    <property type="entry name" value="ABC_TM1F"/>
    <property type="match status" value="2"/>
</dbReference>
<evidence type="ECO:0000256" key="10">
    <source>
        <dbReference type="SAM" id="MobiDB-lite"/>
    </source>
</evidence>
<evidence type="ECO:0000256" key="11">
    <source>
        <dbReference type="SAM" id="Phobius"/>
    </source>
</evidence>
<keyword evidence="5" id="KW-0547">Nucleotide-binding</keyword>
<dbReference type="GO" id="GO:0140359">
    <property type="term" value="F:ABC-type transporter activity"/>
    <property type="evidence" value="ECO:0007669"/>
    <property type="project" value="InterPro"/>
</dbReference>
<feature type="transmembrane region" description="Helical" evidence="11">
    <location>
        <begin position="282"/>
        <end position="304"/>
    </location>
</feature>
<dbReference type="CDD" id="cd18596">
    <property type="entry name" value="ABC_6TM_VMR1_D1_like"/>
    <property type="match status" value="1"/>
</dbReference>
<dbReference type="InterPro" id="IPR017871">
    <property type="entry name" value="ABC_transporter-like_CS"/>
</dbReference>
<feature type="transmembrane region" description="Helical" evidence="11">
    <location>
        <begin position="6"/>
        <end position="26"/>
    </location>
</feature>
<evidence type="ECO:0000256" key="7">
    <source>
        <dbReference type="ARBA" id="ARBA00022989"/>
    </source>
</evidence>
<feature type="region of interest" description="Disordered" evidence="10">
    <location>
        <begin position="942"/>
        <end position="972"/>
    </location>
</feature>
<evidence type="ECO:0000313" key="14">
    <source>
        <dbReference type="EMBL" id="KAB5590780.1"/>
    </source>
</evidence>
<dbReference type="InterPro" id="IPR003439">
    <property type="entry name" value="ABC_transporter-like_ATP-bd"/>
</dbReference>
<feature type="transmembrane region" description="Helical" evidence="11">
    <location>
        <begin position="119"/>
        <end position="139"/>
    </location>
</feature>
<keyword evidence="2" id="KW-0813">Transport</keyword>
<keyword evidence="15" id="KW-1185">Reference proteome</keyword>
<feature type="transmembrane region" description="Helical" evidence="11">
    <location>
        <begin position="455"/>
        <end position="477"/>
    </location>
</feature>
<feature type="region of interest" description="Disordered" evidence="10">
    <location>
        <begin position="381"/>
        <end position="412"/>
    </location>
</feature>
<name>A0A5N5QGB6_9AGAM</name>